<evidence type="ECO:0000313" key="1">
    <source>
        <dbReference type="EMBL" id="TSE10769.1"/>
    </source>
</evidence>
<accession>A0A554VQH4</accession>
<dbReference type="PROSITE" id="PS51257">
    <property type="entry name" value="PROKAR_LIPOPROTEIN"/>
    <property type="match status" value="1"/>
</dbReference>
<organism evidence="1 2">
    <name type="scientific">Aquimarina algiphila</name>
    <dbReference type="NCBI Taxonomy" id="2047982"/>
    <lineage>
        <taxon>Bacteria</taxon>
        <taxon>Pseudomonadati</taxon>
        <taxon>Bacteroidota</taxon>
        <taxon>Flavobacteriia</taxon>
        <taxon>Flavobacteriales</taxon>
        <taxon>Flavobacteriaceae</taxon>
        <taxon>Aquimarina</taxon>
    </lineage>
</organism>
<dbReference type="OrthoDB" id="1165026at2"/>
<gene>
    <name evidence="1" type="ORF">FOF46_02705</name>
</gene>
<dbReference type="Proteomes" id="UP000318833">
    <property type="component" value="Unassembled WGS sequence"/>
</dbReference>
<keyword evidence="2" id="KW-1185">Reference proteome</keyword>
<sequence>MKNIFKNITYICLIMGFVISCTTNEYEIPNDGGGNALLVSSINDGLRPGEIEVRVGDSSKYNDLSIFSEDRLWTFPEGAVDILGSSNDITTDKKEFTVVFKGNEDNTPRTIEVLLQPVFNGPVPPEAATDTAFVRILPHITASFTNDIPEVDGALKLEAGNVATFTNTSSELESAEWVIFNNTTNTIKGDTIKTINVENERFTSLGSYTVRLRAFDDMPFSQDFASLNFEVIPSSEPLILEPEIREDGDGEITLRYSRDLDPSSLDPISNFTLMVDAAPATISSVMVDPDNPANLVVTPAVNIKNTQTATLAYMVTNLQSSDAAPAPSLATTAIEAFNPNLFTKDPTFEEGDIQWGNPFGNNTTGVFRTRVSPGNNSNFAMSIQGVDVGNNFQIAITDAFEVKAGNQIRLTFDYKLPPGFPGNTNFTFRIYEFPGFSDLYRNFTNVGCCGLVADGTWQTRTVILGDGSNGPTTVPSDFSGSIFMQIIADPSGGANPEILLDNFRIEHVEL</sequence>
<protein>
    <submittedName>
        <fullName evidence="1">Uncharacterized protein</fullName>
    </submittedName>
</protein>
<comment type="caution">
    <text evidence="1">The sequence shown here is derived from an EMBL/GenBank/DDBJ whole genome shotgun (WGS) entry which is preliminary data.</text>
</comment>
<dbReference type="AlphaFoldDB" id="A0A554VQH4"/>
<reference evidence="1 2" key="1">
    <citation type="submission" date="2019-07" db="EMBL/GenBank/DDBJ databases">
        <title>The draft genome sequence of Aquimarina algiphila M91.</title>
        <authorList>
            <person name="Meng X."/>
        </authorList>
    </citation>
    <scope>NUCLEOTIDE SEQUENCE [LARGE SCALE GENOMIC DNA]</scope>
    <source>
        <strain evidence="1 2">M91</strain>
    </source>
</reference>
<dbReference type="RefSeq" id="WP_143915368.1">
    <property type="nucleotide sequence ID" value="NZ_CANMIK010000005.1"/>
</dbReference>
<evidence type="ECO:0000313" key="2">
    <source>
        <dbReference type="Proteomes" id="UP000318833"/>
    </source>
</evidence>
<dbReference type="Gene3D" id="2.60.120.260">
    <property type="entry name" value="Galactose-binding domain-like"/>
    <property type="match status" value="1"/>
</dbReference>
<name>A0A554VQH4_9FLAO</name>
<dbReference type="EMBL" id="VLNR01000004">
    <property type="protein sequence ID" value="TSE10769.1"/>
    <property type="molecule type" value="Genomic_DNA"/>
</dbReference>
<proteinExistence type="predicted"/>